<evidence type="ECO:0000313" key="11">
    <source>
        <dbReference type="EMBL" id="CAD9675671.1"/>
    </source>
</evidence>
<feature type="compositionally biased region" description="Low complexity" evidence="9">
    <location>
        <begin position="360"/>
        <end position="370"/>
    </location>
</feature>
<evidence type="ECO:0000256" key="2">
    <source>
        <dbReference type="ARBA" id="ARBA00004496"/>
    </source>
</evidence>
<evidence type="ECO:0000256" key="9">
    <source>
        <dbReference type="SAM" id="MobiDB-lite"/>
    </source>
</evidence>
<keyword evidence="7" id="KW-0966">Cell projection</keyword>
<comment type="similarity">
    <text evidence="8">Belongs to the tilB family.</text>
</comment>
<sequence>MVAITADLIRKKSEHNEGTMADLEEIALHQLEIEKIEAIGTLCRRLRILYLQNNIISKIENLQHLKELEYLNLALNNITKIEGLKSCEFLHKLDLTVNFISFRSLEESAENLKYNKNLRELYVVGNPFSDWEGHKDYLVAMIPWLNKIDGTEITKSDRIRAAQRFEELSAEVRRRAKEEDETLWSKKNTTIEEIDEDEDAQPYTPELRTEMYREMAEEKAEKEAREKSRMPKERDFEKEHIDAIEAARAKQFFSDGRVRQCNEGGLDFSFDEDSDHFYLHVQLPRHCDTSLIDCEVFPRFTQVIFKTKTLRLAHPGDEEGIADKSKCERSKVTGALKVTIPKLKQGFVLGTGQKDENNDKSNVSESNSSKKTSKSQLLLQEAVDITRIYQGKENPNLQDAKPQMTVVSEISLALKEQQLAEKSLNVPGLEDSDSDE</sequence>
<keyword evidence="3" id="KW-0963">Cytoplasm</keyword>
<gene>
    <name evidence="11" type="ORF">QSP1433_LOCUS5153</name>
    <name evidence="12" type="ORF">QSP1433_LOCUS5154</name>
</gene>
<evidence type="ECO:0000256" key="6">
    <source>
        <dbReference type="ARBA" id="ARBA00023069"/>
    </source>
</evidence>
<dbReference type="InterPro" id="IPR001611">
    <property type="entry name" value="Leu-rich_rpt"/>
</dbReference>
<dbReference type="EMBL" id="HBHK01008318">
    <property type="protein sequence ID" value="CAD9675671.1"/>
    <property type="molecule type" value="Transcribed_RNA"/>
</dbReference>
<organism evidence="12">
    <name type="scientific">Mucochytrium quahogii</name>
    <dbReference type="NCBI Taxonomy" id="96639"/>
    <lineage>
        <taxon>Eukaryota</taxon>
        <taxon>Sar</taxon>
        <taxon>Stramenopiles</taxon>
        <taxon>Bigyra</taxon>
        <taxon>Labyrinthulomycetes</taxon>
        <taxon>Thraustochytrida</taxon>
        <taxon>Thraustochytriidae</taxon>
        <taxon>Mucochytrium</taxon>
    </lineage>
</organism>
<dbReference type="InterPro" id="IPR056496">
    <property type="entry name" value="CS_DNAAF11_C"/>
</dbReference>
<dbReference type="SUPFAM" id="SSF52058">
    <property type="entry name" value="L domain-like"/>
    <property type="match status" value="1"/>
</dbReference>
<protein>
    <recommendedName>
        <fullName evidence="10">Dynein axonemal assembly factor 11-like CS domain-containing protein</fullName>
    </recommendedName>
</protein>
<reference evidence="12" key="1">
    <citation type="submission" date="2021-01" db="EMBL/GenBank/DDBJ databases">
        <authorList>
            <person name="Corre E."/>
            <person name="Pelletier E."/>
            <person name="Niang G."/>
            <person name="Scheremetjew M."/>
            <person name="Finn R."/>
            <person name="Kale V."/>
            <person name="Holt S."/>
            <person name="Cochrane G."/>
            <person name="Meng A."/>
            <person name="Brown T."/>
            <person name="Cohen L."/>
        </authorList>
    </citation>
    <scope>NUCLEOTIDE SEQUENCE</scope>
    <source>
        <strain evidence="12">NY070348D</strain>
    </source>
</reference>
<evidence type="ECO:0000256" key="4">
    <source>
        <dbReference type="ARBA" id="ARBA00022614"/>
    </source>
</evidence>
<dbReference type="PROSITE" id="PS51450">
    <property type="entry name" value="LRR"/>
    <property type="match status" value="2"/>
</dbReference>
<dbReference type="PANTHER" id="PTHR18849">
    <property type="entry name" value="LEUCINE RICH REPEAT PROTEIN"/>
    <property type="match status" value="1"/>
</dbReference>
<dbReference type="GO" id="GO:0005929">
    <property type="term" value="C:cilium"/>
    <property type="evidence" value="ECO:0007669"/>
    <property type="project" value="UniProtKB-SubCell"/>
</dbReference>
<accession>A0A7S2RN10</accession>
<evidence type="ECO:0000256" key="8">
    <source>
        <dbReference type="ARBA" id="ARBA00049982"/>
    </source>
</evidence>
<keyword evidence="4" id="KW-0433">Leucine-rich repeat</keyword>
<comment type="subcellular location">
    <subcellularLocation>
        <location evidence="1">Cell projection</location>
        <location evidence="1">Cilium</location>
    </subcellularLocation>
    <subcellularLocation>
        <location evidence="2">Cytoplasm</location>
    </subcellularLocation>
</comment>
<evidence type="ECO:0000256" key="1">
    <source>
        <dbReference type="ARBA" id="ARBA00004138"/>
    </source>
</evidence>
<dbReference type="EMBL" id="HBHK01008319">
    <property type="protein sequence ID" value="CAD9675673.1"/>
    <property type="molecule type" value="Transcribed_RNA"/>
</dbReference>
<feature type="region of interest" description="Disordered" evidence="9">
    <location>
        <begin position="349"/>
        <end position="375"/>
    </location>
</feature>
<dbReference type="SMART" id="SM00365">
    <property type="entry name" value="LRR_SD22"/>
    <property type="match status" value="4"/>
</dbReference>
<proteinExistence type="inferred from homology"/>
<name>A0A7S2RN10_9STRA</name>
<feature type="domain" description="Dynein axonemal assembly factor 11-like CS" evidence="10">
    <location>
        <begin position="223"/>
        <end position="342"/>
    </location>
</feature>
<dbReference type="FunFam" id="3.80.10.10:FF:000052">
    <property type="entry name" value="Leucine rich repeat containing 6"/>
    <property type="match status" value="1"/>
</dbReference>
<dbReference type="AlphaFoldDB" id="A0A7S2RN10"/>
<dbReference type="Pfam" id="PF14580">
    <property type="entry name" value="LRR_9"/>
    <property type="match status" value="1"/>
</dbReference>
<evidence type="ECO:0000256" key="5">
    <source>
        <dbReference type="ARBA" id="ARBA00022737"/>
    </source>
</evidence>
<evidence type="ECO:0000259" key="10">
    <source>
        <dbReference type="Pfam" id="PF23602"/>
    </source>
</evidence>
<dbReference type="PANTHER" id="PTHR18849:SF0">
    <property type="entry name" value="CILIA- AND FLAGELLA-ASSOCIATED PROTEIN 410-RELATED"/>
    <property type="match status" value="1"/>
</dbReference>
<dbReference type="Gene3D" id="3.80.10.10">
    <property type="entry name" value="Ribonuclease Inhibitor"/>
    <property type="match status" value="1"/>
</dbReference>
<dbReference type="Pfam" id="PF23602">
    <property type="entry name" value="CS_DNAAF11_C"/>
    <property type="match status" value="1"/>
</dbReference>
<evidence type="ECO:0000256" key="3">
    <source>
        <dbReference type="ARBA" id="ARBA00022490"/>
    </source>
</evidence>
<keyword evidence="5" id="KW-0677">Repeat</keyword>
<evidence type="ECO:0000313" key="12">
    <source>
        <dbReference type="EMBL" id="CAD9675673.1"/>
    </source>
</evidence>
<evidence type="ECO:0000256" key="7">
    <source>
        <dbReference type="ARBA" id="ARBA00023273"/>
    </source>
</evidence>
<dbReference type="InterPro" id="IPR032675">
    <property type="entry name" value="LRR_dom_sf"/>
</dbReference>
<keyword evidence="6" id="KW-0969">Cilium</keyword>
<dbReference type="GO" id="GO:0005737">
    <property type="term" value="C:cytoplasm"/>
    <property type="evidence" value="ECO:0007669"/>
    <property type="project" value="UniProtKB-SubCell"/>
</dbReference>